<comment type="caution">
    <text evidence="6">The sequence shown here is derived from an EMBL/GenBank/DDBJ whole genome shotgun (WGS) entry which is preliminary data.</text>
</comment>
<evidence type="ECO:0000256" key="5">
    <source>
        <dbReference type="SAM" id="MobiDB-lite"/>
    </source>
</evidence>
<evidence type="ECO:0000313" key="7">
    <source>
        <dbReference type="Proteomes" id="UP001437256"/>
    </source>
</evidence>
<feature type="region of interest" description="Disordered" evidence="5">
    <location>
        <begin position="294"/>
        <end position="317"/>
    </location>
</feature>
<dbReference type="InterPro" id="IPR005706">
    <property type="entry name" value="Ribosomal_uS2_bac/mit/plastid"/>
</dbReference>
<dbReference type="PROSITE" id="PS00962">
    <property type="entry name" value="RIBOSOMAL_S2_1"/>
    <property type="match status" value="1"/>
</dbReference>
<dbReference type="PROSITE" id="PS00963">
    <property type="entry name" value="RIBOSOMAL_S2_2"/>
    <property type="match status" value="1"/>
</dbReference>
<dbReference type="PRINTS" id="PR00395">
    <property type="entry name" value="RIBOSOMALS2"/>
</dbReference>
<accession>A0ABR3ACX3</accession>
<name>A0ABR3ACX3_9AGAR</name>
<dbReference type="Pfam" id="PF00318">
    <property type="entry name" value="Ribosomal_S2"/>
    <property type="match status" value="2"/>
</dbReference>
<keyword evidence="7" id="KW-1185">Reference proteome</keyword>
<comment type="similarity">
    <text evidence="1 4">Belongs to the universal ribosomal protein uS2 family.</text>
</comment>
<dbReference type="Proteomes" id="UP001437256">
    <property type="component" value="Unassembled WGS sequence"/>
</dbReference>
<dbReference type="HAMAP" id="MF_00291_B">
    <property type="entry name" value="Ribosomal_uS2_B"/>
    <property type="match status" value="1"/>
</dbReference>
<dbReference type="EMBL" id="JBBXMP010000003">
    <property type="protein sequence ID" value="KAL0071563.1"/>
    <property type="molecule type" value="Genomic_DNA"/>
</dbReference>
<organism evidence="6 7">
    <name type="scientific">Marasmius tenuissimus</name>
    <dbReference type="NCBI Taxonomy" id="585030"/>
    <lineage>
        <taxon>Eukaryota</taxon>
        <taxon>Fungi</taxon>
        <taxon>Dikarya</taxon>
        <taxon>Basidiomycota</taxon>
        <taxon>Agaricomycotina</taxon>
        <taxon>Agaricomycetes</taxon>
        <taxon>Agaricomycetidae</taxon>
        <taxon>Agaricales</taxon>
        <taxon>Marasmiineae</taxon>
        <taxon>Marasmiaceae</taxon>
        <taxon>Marasmius</taxon>
    </lineage>
</organism>
<dbReference type="SUPFAM" id="SSF52313">
    <property type="entry name" value="Ribosomal protein S2"/>
    <property type="match status" value="1"/>
</dbReference>
<keyword evidence="3 4" id="KW-0687">Ribonucleoprotein</keyword>
<dbReference type="InterPro" id="IPR001865">
    <property type="entry name" value="Ribosomal_uS2"/>
</dbReference>
<keyword evidence="2 4" id="KW-0689">Ribosomal protein</keyword>
<dbReference type="InterPro" id="IPR023591">
    <property type="entry name" value="Ribosomal_uS2_flav_dom_sf"/>
</dbReference>
<evidence type="ECO:0008006" key="8">
    <source>
        <dbReference type="Google" id="ProtNLM"/>
    </source>
</evidence>
<dbReference type="NCBIfam" id="TIGR01011">
    <property type="entry name" value="rpsB_bact"/>
    <property type="match status" value="1"/>
</dbReference>
<protein>
    <recommendedName>
        <fullName evidence="8">Ribosomal protein S2</fullName>
    </recommendedName>
</protein>
<evidence type="ECO:0000256" key="2">
    <source>
        <dbReference type="ARBA" id="ARBA00022980"/>
    </source>
</evidence>
<evidence type="ECO:0000256" key="3">
    <source>
        <dbReference type="ARBA" id="ARBA00023274"/>
    </source>
</evidence>
<evidence type="ECO:0000256" key="1">
    <source>
        <dbReference type="ARBA" id="ARBA00006242"/>
    </source>
</evidence>
<evidence type="ECO:0000313" key="6">
    <source>
        <dbReference type="EMBL" id="KAL0071563.1"/>
    </source>
</evidence>
<dbReference type="PANTHER" id="PTHR12534">
    <property type="entry name" value="30S RIBOSOMAL PROTEIN S2 PROKARYOTIC AND ORGANELLAR"/>
    <property type="match status" value="1"/>
</dbReference>
<gene>
    <name evidence="6" type="ORF">AAF712_001420</name>
</gene>
<reference evidence="6 7" key="1">
    <citation type="submission" date="2024-05" db="EMBL/GenBank/DDBJ databases">
        <title>A draft genome resource for the thread blight pathogen Marasmius tenuissimus strain MS-2.</title>
        <authorList>
            <person name="Yulfo-Soto G.E."/>
            <person name="Baruah I.K."/>
            <person name="Amoako-Attah I."/>
            <person name="Bukari Y."/>
            <person name="Meinhardt L.W."/>
            <person name="Bailey B.A."/>
            <person name="Cohen S.P."/>
        </authorList>
    </citation>
    <scope>NUCLEOTIDE SEQUENCE [LARGE SCALE GENOMIC DNA]</scope>
    <source>
        <strain evidence="6 7">MS-2</strain>
    </source>
</reference>
<evidence type="ECO:0000256" key="4">
    <source>
        <dbReference type="RuleBase" id="RU003631"/>
    </source>
</evidence>
<dbReference type="Gene3D" id="3.40.50.10490">
    <property type="entry name" value="Glucose-6-phosphate isomerase like protein, domain 1"/>
    <property type="match status" value="1"/>
</dbReference>
<sequence>MQSLRPWFVNSLAKSAKRACPRTAVRYLATQASEGTEGAETDDLLHTEQDWVQFQGKRASFKTLVDGLSEYGSAQTRSNTWKLRDSLHKPTPHATISALLASGAHFGHASSRMDPNFTPYAYGTRAGITIIDLDHTLPLLRRAANLVRAVAAADGQIVFIGTRPDLRPVVQKAAERLGSQGYHVGERWLPGTLTNKWQMFGHEVVRKERVVPDLVVLLNPVANMNAIRECALEHVPTVGIVDTNVDPRLVMYPIPANDESTRTAELIAGVLSIAGREGVAMRIAGEKKREEEARILEEQDMRSDRRREQERRLQSFE</sequence>
<proteinExistence type="inferred from homology"/>
<dbReference type="InterPro" id="IPR018130">
    <property type="entry name" value="Ribosomal_uS2_CS"/>
</dbReference>
<dbReference type="CDD" id="cd01425">
    <property type="entry name" value="RPS2"/>
    <property type="match status" value="1"/>
</dbReference>
<dbReference type="PANTHER" id="PTHR12534:SF0">
    <property type="entry name" value="SMALL RIBOSOMAL SUBUNIT PROTEIN US2M"/>
    <property type="match status" value="1"/>
</dbReference>